<proteinExistence type="predicted"/>
<gene>
    <name evidence="1" type="ORF">P5S46_21475</name>
</gene>
<evidence type="ECO:0008006" key="3">
    <source>
        <dbReference type="Google" id="ProtNLM"/>
    </source>
</evidence>
<dbReference type="Gene3D" id="1.25.10.10">
    <property type="entry name" value="Leucine-rich Repeat Variant"/>
    <property type="match status" value="1"/>
</dbReference>
<dbReference type="AlphaFoldDB" id="A0AAJ5ZEU8"/>
<geneLocation type="plasmid" evidence="1 2">
    <name>pAC1520</name>
</geneLocation>
<accession>A0AAJ5ZEU8</accession>
<sequence length="654" mass="72512">MMLAITPTAASGITTAQQGEVVITTNADTIKSILSEAASEAEIELALAGVYNLTVFSRVDNPAMPEGILRACYDNQPSSSTCEKLGGNPQLPPDLIQKLMEHSDLKVRFALLKNQELPCYVVSTMLRSNSDCLEHALLHEPGVIPQSILPEMIIAAAEKGYPLDALFSLVDCVRLSDEELVNLLSIATDNESARIGLAQNRSFLDDYRDAAVLFNLSMVSDNSEAVRVELAKRGVYADYFVGDPSPQVRHQLARVTSNEQVIRKLASDSDLIVRRTLLRGDLPRDVLMQLHNDLEESVREDAQLRLLETMEPNKLRQVLLEQPKLLQRSLNLDRFDESALDVLAERHFSCFHDDLLELDLPSSVIRKLCNTSSSVTLRGLISSQAMEDLPDVLLQFANSNDEALLQELARSRYAYVMIEQLSHQVIPHWKSNVAIITSLAQNALLSGAQLQSLYQAVPQKIQSKLRPSLIVNRRFPLARAFQLADGSSNLNDALAERLLTSRATELKTAPVRSYLGASKHKNLMQIYPVVLMRLLEVEMQNQRDLDLGAAVHELLSAMVRVEPTLSSVGWPGIGSFSNWLTDLAATGRIRCCDRTERSRSDIGTILGRVSMEVRDAVLAAELQHRITQTVDFTTSLDTNTAKALLNTRAGKLRM</sequence>
<dbReference type="RefSeq" id="WP_277857235.1">
    <property type="nucleotide sequence ID" value="NZ_CP120943.1"/>
</dbReference>
<name>A0AAJ5ZEU8_AERCA</name>
<organism evidence="1 2">
    <name type="scientific">Aeromonas caviae</name>
    <name type="common">Aeromonas punctata</name>
    <dbReference type="NCBI Taxonomy" id="648"/>
    <lineage>
        <taxon>Bacteria</taxon>
        <taxon>Pseudomonadati</taxon>
        <taxon>Pseudomonadota</taxon>
        <taxon>Gammaproteobacteria</taxon>
        <taxon>Aeromonadales</taxon>
        <taxon>Aeromonadaceae</taxon>
        <taxon>Aeromonas</taxon>
    </lineage>
</organism>
<dbReference type="Proteomes" id="UP001218423">
    <property type="component" value="Plasmid pAC1520"/>
</dbReference>
<keyword evidence="1" id="KW-0614">Plasmid</keyword>
<dbReference type="EMBL" id="CP120943">
    <property type="protein sequence ID" value="WFG00336.1"/>
    <property type="molecule type" value="Genomic_DNA"/>
</dbReference>
<evidence type="ECO:0000313" key="2">
    <source>
        <dbReference type="Proteomes" id="UP001218423"/>
    </source>
</evidence>
<protein>
    <recommendedName>
        <fullName evidence="3">Leucine rich repeat variant</fullName>
    </recommendedName>
</protein>
<dbReference type="InterPro" id="IPR011989">
    <property type="entry name" value="ARM-like"/>
</dbReference>
<reference evidence="1" key="1">
    <citation type="submission" date="2023-03" db="EMBL/GenBank/DDBJ databases">
        <title>Aeromonas caviae strain AC1520.</title>
        <authorList>
            <person name="Xie T."/>
            <person name="Zhang Q."/>
            <person name="Deng J."/>
            <person name="Li X."/>
        </authorList>
    </citation>
    <scope>NUCLEOTIDE SEQUENCE</scope>
    <source>
        <strain evidence="1">AC1520</strain>
        <plasmid evidence="1">pAC1520</plasmid>
    </source>
</reference>
<evidence type="ECO:0000313" key="1">
    <source>
        <dbReference type="EMBL" id="WFG00336.1"/>
    </source>
</evidence>